<dbReference type="InterPro" id="IPR006901">
    <property type="entry name" value="TrmK"/>
</dbReference>
<dbReference type="Gene3D" id="1.10.287.1890">
    <property type="match status" value="1"/>
</dbReference>
<reference evidence="1 2" key="1">
    <citation type="submission" date="2018-06" db="EMBL/GenBank/DDBJ databases">
        <authorList>
            <consortium name="Pathogen Informatics"/>
            <person name="Doyle S."/>
        </authorList>
    </citation>
    <scope>NUCLEOTIDE SEQUENCE [LARGE SCALE GENOMIC DNA]</scope>
    <source>
        <strain evidence="1 2">NCTC12092</strain>
    </source>
</reference>
<proteinExistence type="predicted"/>
<dbReference type="PANTHER" id="PTHR38451:SF1">
    <property type="entry name" value="TRNA (ADENINE(22)-N(1))-METHYLTRANSFERASE"/>
    <property type="match status" value="1"/>
</dbReference>
<keyword evidence="1" id="KW-0489">Methyltransferase</keyword>
<gene>
    <name evidence="1" type="primary">trmK</name>
    <name evidence="1" type="ORF">NCTC12092_01241</name>
</gene>
<evidence type="ECO:0000313" key="2">
    <source>
        <dbReference type="Proteomes" id="UP000254461"/>
    </source>
</evidence>
<dbReference type="SUPFAM" id="SSF53335">
    <property type="entry name" value="S-adenosyl-L-methionine-dependent methyltransferases"/>
    <property type="match status" value="1"/>
</dbReference>
<dbReference type="InterPro" id="IPR029063">
    <property type="entry name" value="SAM-dependent_MTases_sf"/>
</dbReference>
<dbReference type="PANTHER" id="PTHR38451">
    <property type="entry name" value="TRNA (ADENINE(22)-N(1))-METHYLTRANSFERASE"/>
    <property type="match status" value="1"/>
</dbReference>
<accession>A0A380JTA7</accession>
<protein>
    <submittedName>
        <fullName evidence="1">tRNA-m1A22 methylase</fullName>
        <ecNumber evidence="1">2.1.1.217</ecNumber>
    </submittedName>
</protein>
<dbReference type="Proteomes" id="UP000254461">
    <property type="component" value="Unassembled WGS sequence"/>
</dbReference>
<dbReference type="Pfam" id="PF04816">
    <property type="entry name" value="TrmK"/>
    <property type="match status" value="1"/>
</dbReference>
<name>A0A380JTA7_9STRE</name>
<dbReference type="EMBL" id="UHFF01000002">
    <property type="protein sequence ID" value="SUN46913.1"/>
    <property type="molecule type" value="Genomic_DNA"/>
</dbReference>
<dbReference type="Gene3D" id="3.40.50.150">
    <property type="entry name" value="Vaccinia Virus protein VP39"/>
    <property type="match status" value="1"/>
</dbReference>
<dbReference type="GO" id="GO:0160105">
    <property type="term" value="F:tRNA (adenine(22)-N1)-methyltransferase activity"/>
    <property type="evidence" value="ECO:0007669"/>
    <property type="project" value="UniProtKB-EC"/>
</dbReference>
<dbReference type="PIRSF" id="PIRSF018637">
    <property type="entry name" value="TrmK"/>
    <property type="match status" value="1"/>
</dbReference>
<sequence length="228" mass="25094">MESHLSKRLRHVAAYVPDGAKLLDVGSDHAYLPIFLVEAGQIQKAIAGEVVKGPFASALKNVSQYGLTEHIEARLADGLAAFEVRDAVDCITICGMGGRLIVDILAAGKEKLQGVERLILQPNNREDELRAWLSANAFRIIAETIMTENGKYYEIIVAEPGQKSLTDQELCFGPFLSQERSSVFVAKWQRELDKLAYVLSCVPEARAAERASISQKIKAIEEVISHES</sequence>
<dbReference type="AlphaFoldDB" id="A0A380JTA7"/>
<organism evidence="1 2">
    <name type="scientific">Streptococcus equi subsp. equi</name>
    <dbReference type="NCBI Taxonomy" id="148942"/>
    <lineage>
        <taxon>Bacteria</taxon>
        <taxon>Bacillati</taxon>
        <taxon>Bacillota</taxon>
        <taxon>Bacilli</taxon>
        <taxon>Lactobacillales</taxon>
        <taxon>Streptococcaceae</taxon>
        <taxon>Streptococcus</taxon>
    </lineage>
</organism>
<keyword evidence="1" id="KW-0808">Transferase</keyword>
<dbReference type="GO" id="GO:0032259">
    <property type="term" value="P:methylation"/>
    <property type="evidence" value="ECO:0007669"/>
    <property type="project" value="UniProtKB-KW"/>
</dbReference>
<dbReference type="EC" id="2.1.1.217" evidence="1"/>
<evidence type="ECO:0000313" key="1">
    <source>
        <dbReference type="EMBL" id="SUN46913.1"/>
    </source>
</evidence>
<dbReference type="RefSeq" id="WP_115251075.1">
    <property type="nucleotide sequence ID" value="NZ_UHFF01000002.1"/>
</dbReference>